<evidence type="ECO:0000256" key="1">
    <source>
        <dbReference type="SAM" id="Phobius"/>
    </source>
</evidence>
<evidence type="ECO:0000313" key="4">
    <source>
        <dbReference type="Proteomes" id="UP001322138"/>
    </source>
</evidence>
<comment type="caution">
    <text evidence="3">The sequence shown here is derived from an EMBL/GenBank/DDBJ whole genome shotgun (WGS) entry which is preliminary data.</text>
</comment>
<feature type="chain" id="PRO_5045437208" description="Siderophore iron transporter" evidence="2">
    <location>
        <begin position="17"/>
        <end position="184"/>
    </location>
</feature>
<dbReference type="EMBL" id="JAFFGZ010000006">
    <property type="protein sequence ID" value="KAK4643526.1"/>
    <property type="molecule type" value="Genomic_DNA"/>
</dbReference>
<evidence type="ECO:0008006" key="5">
    <source>
        <dbReference type="Google" id="ProtNLM"/>
    </source>
</evidence>
<accession>A0ABR0FHV0</accession>
<keyword evidence="2" id="KW-0732">Signal</keyword>
<keyword evidence="1" id="KW-0472">Membrane</keyword>
<sequence length="184" mass="20233">MIVGFASFIAIVIVLATFDQQQLPNWPLKISLNTFLAFLTIVAKAAFMFPVSVAISQISWSWSHTVDQFTTFTSLTKQGPLGSAQLVFRMRHKHFITLGALLSIVSVITSLIPQLAISYPLRTVVGTEEALVSALQSLNHLTDDPGHATSNAVVEASKRCQYRTEDFARQEIAPLVFTLLLLSV</sequence>
<protein>
    <recommendedName>
        <fullName evidence="5">Siderophore iron transporter</fullName>
    </recommendedName>
</protein>
<dbReference type="PANTHER" id="PTHR35394">
    <property type="entry name" value="DUF3176 DOMAIN-CONTAINING PROTEIN"/>
    <property type="match status" value="1"/>
</dbReference>
<dbReference type="GeneID" id="87891929"/>
<keyword evidence="4" id="KW-1185">Reference proteome</keyword>
<dbReference type="Proteomes" id="UP001322138">
    <property type="component" value="Unassembled WGS sequence"/>
</dbReference>
<feature type="transmembrane region" description="Helical" evidence="1">
    <location>
        <begin position="95"/>
        <end position="117"/>
    </location>
</feature>
<name>A0ABR0FHV0_9PEZI</name>
<proteinExistence type="predicted"/>
<feature type="signal peptide" evidence="2">
    <location>
        <begin position="1"/>
        <end position="16"/>
    </location>
</feature>
<dbReference type="PANTHER" id="PTHR35394:SF5">
    <property type="entry name" value="DUF3176 DOMAIN-CONTAINING PROTEIN"/>
    <property type="match status" value="1"/>
</dbReference>
<evidence type="ECO:0000256" key="2">
    <source>
        <dbReference type="SAM" id="SignalP"/>
    </source>
</evidence>
<feature type="transmembrane region" description="Helical" evidence="1">
    <location>
        <begin position="30"/>
        <end position="55"/>
    </location>
</feature>
<reference evidence="3 4" key="1">
    <citation type="journal article" date="2023" name="bioRxiv">
        <title>High-quality genome assemblies of four members of thePodospora anserinaspecies complex.</title>
        <authorList>
            <person name="Ament-Velasquez S.L."/>
            <person name="Vogan A.A."/>
            <person name="Wallerman O."/>
            <person name="Hartmann F."/>
            <person name="Gautier V."/>
            <person name="Silar P."/>
            <person name="Giraud T."/>
            <person name="Johannesson H."/>
        </authorList>
    </citation>
    <scope>NUCLEOTIDE SEQUENCE [LARGE SCALE GENOMIC DNA]</scope>
    <source>
        <strain evidence="3 4">CBS 112042</strain>
    </source>
</reference>
<organism evidence="3 4">
    <name type="scientific">Podospora bellae-mahoneyi</name>
    <dbReference type="NCBI Taxonomy" id="2093777"/>
    <lineage>
        <taxon>Eukaryota</taxon>
        <taxon>Fungi</taxon>
        <taxon>Dikarya</taxon>
        <taxon>Ascomycota</taxon>
        <taxon>Pezizomycotina</taxon>
        <taxon>Sordariomycetes</taxon>
        <taxon>Sordariomycetidae</taxon>
        <taxon>Sordariales</taxon>
        <taxon>Podosporaceae</taxon>
        <taxon>Podospora</taxon>
    </lineage>
</organism>
<keyword evidence="1" id="KW-0812">Transmembrane</keyword>
<keyword evidence="1" id="KW-1133">Transmembrane helix</keyword>
<dbReference type="RefSeq" id="XP_062732502.1">
    <property type="nucleotide sequence ID" value="XM_062872680.1"/>
</dbReference>
<gene>
    <name evidence="3" type="ORF">QC761_0068760</name>
</gene>
<dbReference type="InterPro" id="IPR021514">
    <property type="entry name" value="DUF3176"/>
</dbReference>
<dbReference type="Pfam" id="PF11374">
    <property type="entry name" value="DUF3176"/>
    <property type="match status" value="1"/>
</dbReference>
<evidence type="ECO:0000313" key="3">
    <source>
        <dbReference type="EMBL" id="KAK4643526.1"/>
    </source>
</evidence>